<gene>
    <name evidence="2 4" type="ORF">P152DRAFT_482305</name>
</gene>
<dbReference type="AlphaFoldDB" id="A0A6G1G2W5"/>
<dbReference type="EMBL" id="ML975158">
    <property type="protein sequence ID" value="KAF1812271.1"/>
    <property type="molecule type" value="Genomic_DNA"/>
</dbReference>
<feature type="compositionally biased region" description="Polar residues" evidence="1">
    <location>
        <begin position="372"/>
        <end position="389"/>
    </location>
</feature>
<reference evidence="4" key="2">
    <citation type="submission" date="2020-04" db="EMBL/GenBank/DDBJ databases">
        <authorList>
            <consortium name="NCBI Genome Project"/>
        </authorList>
    </citation>
    <scope>NUCLEOTIDE SEQUENCE</scope>
    <source>
        <strain evidence="4">CBS 781.70</strain>
    </source>
</reference>
<dbReference type="GeneID" id="54422450"/>
<proteinExistence type="predicted"/>
<organism evidence="2">
    <name type="scientific">Eremomyces bilateralis CBS 781.70</name>
    <dbReference type="NCBI Taxonomy" id="1392243"/>
    <lineage>
        <taxon>Eukaryota</taxon>
        <taxon>Fungi</taxon>
        <taxon>Dikarya</taxon>
        <taxon>Ascomycota</taxon>
        <taxon>Pezizomycotina</taxon>
        <taxon>Dothideomycetes</taxon>
        <taxon>Dothideomycetes incertae sedis</taxon>
        <taxon>Eremomycetales</taxon>
        <taxon>Eremomycetaceae</taxon>
        <taxon>Eremomyces</taxon>
    </lineage>
</organism>
<feature type="region of interest" description="Disordered" evidence="1">
    <location>
        <begin position="358"/>
        <end position="506"/>
    </location>
</feature>
<sequence length="586" mass="63785">MLRCSPSEITLTIADVNLTRQRMMAHQTRPGTSPNSSERLEEELRIWRRNGIVGSGRDPGFVQPRHALQVDGEAPSFPPLPTLLDFDPAESSQGEGAHSESRRTRSSGSHSESYLEASDISPGAQTARPITDSSEQATDVLRECVDLLSASISTQLSLNAVEESVRVTAANVPSFSIATSGNELPPMAAGLPASTRPDKANYVRRGNQISFSYVTEEDNNCDAVFQSLNPITGTPSLEIGVDRPSSSRSSVEAVYHSFDQSPSESIVDLSDNNGEARSPKSSNAKCSTLEPPEQDVHSGLSSAPLSTSLQIGRGPSPGPNSTELRKLHLEPGQPSQPFLAANRPHVLDLTSPTWSSRAHLTVERPADAIPRSNPSASREISEQYPSTSRPLRHPTSPLVIPASSRRLSQTHASPPNASTSTTVLHTPQNSTPRTPSATRAINVTEPHLEAPPRRRTRRHRTQSERYHQSNHDPRRSAATSAHIHPEAAIPPIPPWPRRHYFIPDRPSDSQAGAYLLPPSLQIGVPIIPARRPMRRNQENVSEVDDQALREEARSVAARNEGGAVLNVTPPHEGRLEGEFRRRFQGA</sequence>
<name>A0A6G1G2W5_9PEZI</name>
<dbReference type="RefSeq" id="XP_033533902.1">
    <property type="nucleotide sequence ID" value="XM_033681880.1"/>
</dbReference>
<evidence type="ECO:0000313" key="3">
    <source>
        <dbReference type="Proteomes" id="UP000504638"/>
    </source>
</evidence>
<evidence type="ECO:0000313" key="2">
    <source>
        <dbReference type="EMBL" id="KAF1812271.1"/>
    </source>
</evidence>
<feature type="compositionally biased region" description="Basic and acidic residues" evidence="1">
    <location>
        <begin position="571"/>
        <end position="586"/>
    </location>
</feature>
<evidence type="ECO:0000256" key="1">
    <source>
        <dbReference type="SAM" id="MobiDB-lite"/>
    </source>
</evidence>
<reference evidence="2 4" key="1">
    <citation type="submission" date="2020-01" db="EMBL/GenBank/DDBJ databases">
        <authorList>
            <consortium name="DOE Joint Genome Institute"/>
            <person name="Haridas S."/>
            <person name="Albert R."/>
            <person name="Binder M."/>
            <person name="Bloem J."/>
            <person name="Labutti K."/>
            <person name="Salamov A."/>
            <person name="Andreopoulos B."/>
            <person name="Baker S.E."/>
            <person name="Barry K."/>
            <person name="Bills G."/>
            <person name="Bluhm B.H."/>
            <person name="Cannon C."/>
            <person name="Castanera R."/>
            <person name="Culley D.E."/>
            <person name="Daum C."/>
            <person name="Ezra D."/>
            <person name="Gonzalez J.B."/>
            <person name="Henrissat B."/>
            <person name="Kuo A."/>
            <person name="Liang C."/>
            <person name="Lipzen A."/>
            <person name="Lutzoni F."/>
            <person name="Magnuson J."/>
            <person name="Mondo S."/>
            <person name="Nolan M."/>
            <person name="Ohm R."/>
            <person name="Pangilinan J."/>
            <person name="Park H.-J."/>
            <person name="Ramirez L."/>
            <person name="Alfaro M."/>
            <person name="Sun H."/>
            <person name="Tritt A."/>
            <person name="Yoshinaga Y."/>
            <person name="Zwiers L.-H."/>
            <person name="Turgeon B.G."/>
            <person name="Goodwin S.B."/>
            <person name="Spatafora J.W."/>
            <person name="Crous P.W."/>
            <person name="Grigoriev I.V."/>
        </authorList>
    </citation>
    <scope>NUCLEOTIDE SEQUENCE</scope>
    <source>
        <strain evidence="2 4">CBS 781.70</strain>
    </source>
</reference>
<dbReference type="Proteomes" id="UP000504638">
    <property type="component" value="Unplaced"/>
</dbReference>
<feature type="compositionally biased region" description="Polar residues" evidence="1">
    <location>
        <begin position="299"/>
        <end position="310"/>
    </location>
</feature>
<feature type="region of interest" description="Disordered" evidence="1">
    <location>
        <begin position="71"/>
        <end position="135"/>
    </location>
</feature>
<feature type="compositionally biased region" description="Polar residues" evidence="1">
    <location>
        <begin position="405"/>
        <end position="441"/>
    </location>
</feature>
<evidence type="ECO:0000313" key="4">
    <source>
        <dbReference type="RefSeq" id="XP_033533902.1"/>
    </source>
</evidence>
<feature type="region of interest" description="Disordered" evidence="1">
    <location>
        <begin position="560"/>
        <end position="586"/>
    </location>
</feature>
<feature type="compositionally biased region" description="Polar residues" evidence="1">
    <location>
        <begin position="258"/>
        <end position="286"/>
    </location>
</feature>
<protein>
    <submittedName>
        <fullName evidence="2 4">Uncharacterized protein</fullName>
    </submittedName>
</protein>
<accession>A0A6G1G2W5</accession>
<reference evidence="4" key="3">
    <citation type="submission" date="2025-04" db="UniProtKB">
        <authorList>
            <consortium name="RefSeq"/>
        </authorList>
    </citation>
    <scope>IDENTIFICATION</scope>
    <source>
        <strain evidence="4">CBS 781.70</strain>
    </source>
</reference>
<feature type="compositionally biased region" description="Basic and acidic residues" evidence="1">
    <location>
        <begin position="461"/>
        <end position="475"/>
    </location>
</feature>
<keyword evidence="3" id="KW-1185">Reference proteome</keyword>
<feature type="region of interest" description="Disordered" evidence="1">
    <location>
        <begin position="233"/>
        <end position="339"/>
    </location>
</feature>